<dbReference type="NCBIfam" id="TIGR04029">
    <property type="entry name" value="CMD_Avi_7170"/>
    <property type="match status" value="1"/>
</dbReference>
<name>A0A939DXV1_9MICO</name>
<evidence type="ECO:0000313" key="1">
    <source>
        <dbReference type="EMBL" id="MBN8206896.1"/>
    </source>
</evidence>
<gene>
    <name evidence="1" type="ORF">JF543_13135</name>
</gene>
<organism evidence="1 2">
    <name type="scientific">Microbacterium esteraromaticum</name>
    <dbReference type="NCBI Taxonomy" id="57043"/>
    <lineage>
        <taxon>Bacteria</taxon>
        <taxon>Bacillati</taxon>
        <taxon>Actinomycetota</taxon>
        <taxon>Actinomycetes</taxon>
        <taxon>Micrococcales</taxon>
        <taxon>Microbacteriaceae</taxon>
        <taxon>Microbacterium</taxon>
    </lineage>
</organism>
<evidence type="ECO:0000313" key="2">
    <source>
        <dbReference type="Proteomes" id="UP000664385"/>
    </source>
</evidence>
<protein>
    <submittedName>
        <fullName evidence="1">CMD domain protein</fullName>
    </submittedName>
</protein>
<dbReference type="Proteomes" id="UP000664385">
    <property type="component" value="Unassembled WGS sequence"/>
</dbReference>
<dbReference type="AlphaFoldDB" id="A0A939DXV1"/>
<dbReference type="Gene3D" id="1.20.1290.10">
    <property type="entry name" value="AhpD-like"/>
    <property type="match status" value="1"/>
</dbReference>
<sequence>MTLDVVDTIAGTSPAVVALRARRPQTRAQLQASFDALFSPVSTAHVTQLERELVAAFATRLTGVDRTSSFYAARALAADAAVARIVIDQAVHATTTGPFGSYIEVGLQGENTDGERYAPGPDVVHALGGRLAAALAHTHLLVYRPREAGADDLDRLLQAGWDENGIVTLSQLVAFLAFQQRVVSGLRALDAVGVGIVTDSDEEDAA</sequence>
<reference evidence="1" key="1">
    <citation type="submission" date="2020-12" db="EMBL/GenBank/DDBJ databases">
        <title>PHA producing bacteria isolated from mangrove.</title>
        <authorList>
            <person name="Zheng W."/>
            <person name="Yu S."/>
            <person name="Huang Y."/>
        </authorList>
    </citation>
    <scope>NUCLEOTIDE SEQUENCE</scope>
    <source>
        <strain evidence="1">GN8-5</strain>
    </source>
</reference>
<dbReference type="SUPFAM" id="SSF69118">
    <property type="entry name" value="AhpD-like"/>
    <property type="match status" value="1"/>
</dbReference>
<dbReference type="InterPro" id="IPR029032">
    <property type="entry name" value="AhpD-like"/>
</dbReference>
<dbReference type="RefSeq" id="WP_206824720.1">
    <property type="nucleotide sequence ID" value="NZ_JAEMWU010000003.1"/>
</dbReference>
<proteinExistence type="predicted"/>
<accession>A0A939DXV1</accession>
<comment type="caution">
    <text evidence="1">The sequence shown here is derived from an EMBL/GenBank/DDBJ whole genome shotgun (WGS) entry which is preliminary data.</text>
</comment>
<dbReference type="InterPro" id="IPR023982">
    <property type="entry name" value="CHP04029_CMD-like"/>
</dbReference>
<dbReference type="EMBL" id="JAEMWU010000003">
    <property type="protein sequence ID" value="MBN8206896.1"/>
    <property type="molecule type" value="Genomic_DNA"/>
</dbReference>